<accession>A0A2C5XTX2</accession>
<dbReference type="PROSITE" id="PS00028">
    <property type="entry name" value="ZINC_FINGER_C2H2_1"/>
    <property type="match status" value="1"/>
</dbReference>
<dbReference type="OrthoDB" id="10056939at2759"/>
<keyword evidence="4" id="KW-0862">Zinc</keyword>
<evidence type="ECO:0000313" key="10">
    <source>
        <dbReference type="Proteomes" id="UP000224854"/>
    </source>
</evidence>
<evidence type="ECO:0000259" key="8">
    <source>
        <dbReference type="PROSITE" id="PS50157"/>
    </source>
</evidence>
<keyword evidence="4" id="KW-0863">Zinc-finger</keyword>
<keyword evidence="4" id="KW-0479">Metal-binding</keyword>
<dbReference type="InterPro" id="IPR013087">
    <property type="entry name" value="Znf_C2H2_type"/>
</dbReference>
<evidence type="ECO:0000256" key="2">
    <source>
        <dbReference type="ARBA" id="ARBA00023155"/>
    </source>
</evidence>
<evidence type="ECO:0000256" key="6">
    <source>
        <dbReference type="SAM" id="MobiDB-lite"/>
    </source>
</evidence>
<comment type="subcellular location">
    <subcellularLocation>
        <location evidence="5">Nucleus</location>
    </subcellularLocation>
</comment>
<name>A0A2C5XTX2_9HYPO</name>
<evidence type="ECO:0000256" key="4">
    <source>
        <dbReference type="PROSITE-ProRule" id="PRU00042"/>
    </source>
</evidence>
<dbReference type="PROSITE" id="PS50071">
    <property type="entry name" value="HOMEOBOX_2"/>
    <property type="match status" value="1"/>
</dbReference>
<keyword evidence="10" id="KW-1185">Reference proteome</keyword>
<dbReference type="InterPro" id="IPR008422">
    <property type="entry name" value="KN_HD"/>
</dbReference>
<dbReference type="GO" id="GO:0006355">
    <property type="term" value="P:regulation of DNA-templated transcription"/>
    <property type="evidence" value="ECO:0007669"/>
    <property type="project" value="InterPro"/>
</dbReference>
<reference evidence="9 10" key="1">
    <citation type="submission" date="2017-06" db="EMBL/GenBank/DDBJ databases">
        <title>Ant-infecting Ophiocordyceps genomes reveal a high diversity of potential behavioral manipulation genes and a possible major role for enterotoxins.</title>
        <authorList>
            <person name="De Bekker C."/>
            <person name="Evans H.C."/>
            <person name="Brachmann A."/>
            <person name="Hughes D.P."/>
        </authorList>
    </citation>
    <scope>NUCLEOTIDE SEQUENCE [LARGE SCALE GENOMIC DNA]</scope>
    <source>
        <strain evidence="9 10">1348a</strain>
    </source>
</reference>
<gene>
    <name evidence="9" type="ORF">CDD82_2618</name>
</gene>
<evidence type="ECO:0000256" key="3">
    <source>
        <dbReference type="ARBA" id="ARBA00023242"/>
    </source>
</evidence>
<dbReference type="GO" id="GO:0003677">
    <property type="term" value="F:DNA binding"/>
    <property type="evidence" value="ECO:0007669"/>
    <property type="project" value="UniProtKB-UniRule"/>
</dbReference>
<dbReference type="EMBL" id="NJEU01001989">
    <property type="protein sequence ID" value="PHH58886.1"/>
    <property type="molecule type" value="Genomic_DNA"/>
</dbReference>
<keyword evidence="2 5" id="KW-0371">Homeobox</keyword>
<dbReference type="InterPro" id="IPR001356">
    <property type="entry name" value="HD"/>
</dbReference>
<dbReference type="PROSITE" id="PS50157">
    <property type="entry name" value="ZINC_FINGER_C2H2_2"/>
    <property type="match status" value="1"/>
</dbReference>
<dbReference type="Pfam" id="PF05920">
    <property type="entry name" value="Homeobox_KN"/>
    <property type="match status" value="1"/>
</dbReference>
<sequence length="370" mass="41597">MLQTTPANPNPVNSCSSCVALFRQCSLAERSKRQPCYFETSSPVIGQLHGVNEELDAHAPPASSSNKRASSRAVRKTQVLRDWFACNLAHPYPSNHDKNMLALESGLSRTQVMNWFTNARRRHRLTTQPMVNNATFPSGSPMPRSLLSSMTPMERWRNSPPESDHISPSVIQHVLDTTVPPQAALALHVASSASADSLCYAPSMQNCSIYSSDGSADSSRLSANSDSSARSAQSMPESAWSGNPRRCKPRHFPCSHCPRTFSKKYDWIRHERCLHDAGDVSWICALPLRPNQPFVIWRLGQDHSECILCGTPSPTEEHFHSHEFDACARRLVQHRSFSRKDHLWQHLVKFHGCRKWEGWKPDLSLLQHTA</sequence>
<feature type="region of interest" description="Disordered" evidence="6">
    <location>
        <begin position="218"/>
        <end position="244"/>
    </location>
</feature>
<organism evidence="9 10">
    <name type="scientific">Ophiocordyceps australis</name>
    <dbReference type="NCBI Taxonomy" id="1399860"/>
    <lineage>
        <taxon>Eukaryota</taxon>
        <taxon>Fungi</taxon>
        <taxon>Dikarya</taxon>
        <taxon>Ascomycota</taxon>
        <taxon>Pezizomycotina</taxon>
        <taxon>Sordariomycetes</taxon>
        <taxon>Hypocreomycetidae</taxon>
        <taxon>Hypocreales</taxon>
        <taxon>Ophiocordycipitaceae</taxon>
        <taxon>Ophiocordyceps</taxon>
    </lineage>
</organism>
<protein>
    <recommendedName>
        <fullName evidence="11">Homeobox domain-containing protein</fullName>
    </recommendedName>
</protein>
<dbReference type="GO" id="GO:0005634">
    <property type="term" value="C:nucleus"/>
    <property type="evidence" value="ECO:0007669"/>
    <property type="project" value="UniProtKB-SubCell"/>
</dbReference>
<dbReference type="Proteomes" id="UP000224854">
    <property type="component" value="Unassembled WGS sequence"/>
</dbReference>
<feature type="domain" description="Homeobox" evidence="7">
    <location>
        <begin position="63"/>
        <end position="126"/>
    </location>
</feature>
<evidence type="ECO:0000313" key="9">
    <source>
        <dbReference type="EMBL" id="PHH58886.1"/>
    </source>
</evidence>
<keyword evidence="3 5" id="KW-0539">Nucleus</keyword>
<dbReference type="GO" id="GO:0008270">
    <property type="term" value="F:zinc ion binding"/>
    <property type="evidence" value="ECO:0007669"/>
    <property type="project" value="UniProtKB-KW"/>
</dbReference>
<dbReference type="SMART" id="SM00389">
    <property type="entry name" value="HOX"/>
    <property type="match status" value="1"/>
</dbReference>
<feature type="DNA-binding region" description="Homeobox" evidence="5">
    <location>
        <begin position="65"/>
        <end position="127"/>
    </location>
</feature>
<dbReference type="CDD" id="cd00086">
    <property type="entry name" value="homeodomain"/>
    <property type="match status" value="1"/>
</dbReference>
<evidence type="ECO:0008006" key="11">
    <source>
        <dbReference type="Google" id="ProtNLM"/>
    </source>
</evidence>
<feature type="compositionally biased region" description="Low complexity" evidence="6">
    <location>
        <begin position="218"/>
        <end position="234"/>
    </location>
</feature>
<dbReference type="InterPro" id="IPR009057">
    <property type="entry name" value="Homeodomain-like_sf"/>
</dbReference>
<proteinExistence type="predicted"/>
<evidence type="ECO:0000256" key="1">
    <source>
        <dbReference type="ARBA" id="ARBA00023125"/>
    </source>
</evidence>
<comment type="caution">
    <text evidence="9">The sequence shown here is derived from an EMBL/GenBank/DDBJ whole genome shotgun (WGS) entry which is preliminary data.</text>
</comment>
<dbReference type="SUPFAM" id="SSF46689">
    <property type="entry name" value="Homeodomain-like"/>
    <property type="match status" value="1"/>
</dbReference>
<evidence type="ECO:0000256" key="5">
    <source>
        <dbReference type="PROSITE-ProRule" id="PRU00108"/>
    </source>
</evidence>
<evidence type="ECO:0000259" key="7">
    <source>
        <dbReference type="PROSITE" id="PS50071"/>
    </source>
</evidence>
<dbReference type="AlphaFoldDB" id="A0A2C5XTX2"/>
<keyword evidence="1 5" id="KW-0238">DNA-binding</keyword>
<dbReference type="Gene3D" id="1.10.10.60">
    <property type="entry name" value="Homeodomain-like"/>
    <property type="match status" value="1"/>
</dbReference>
<dbReference type="PANTHER" id="PTHR11850">
    <property type="entry name" value="HOMEOBOX PROTEIN TRANSCRIPTION FACTORS"/>
    <property type="match status" value="1"/>
</dbReference>
<feature type="domain" description="C2H2-type" evidence="8">
    <location>
        <begin position="252"/>
        <end position="275"/>
    </location>
</feature>
<dbReference type="InterPro" id="IPR050224">
    <property type="entry name" value="TALE_homeobox"/>
</dbReference>